<evidence type="ECO:0000256" key="1">
    <source>
        <dbReference type="SAM" id="Coils"/>
    </source>
</evidence>
<gene>
    <name evidence="3" type="ORF">CYMTET_17275</name>
</gene>
<name>A0AAE0L7A5_9CHLO</name>
<feature type="region of interest" description="Disordered" evidence="2">
    <location>
        <begin position="1"/>
        <end position="28"/>
    </location>
</feature>
<dbReference type="EMBL" id="LGRX02007663">
    <property type="protein sequence ID" value="KAK3274547.1"/>
    <property type="molecule type" value="Genomic_DNA"/>
</dbReference>
<evidence type="ECO:0000256" key="2">
    <source>
        <dbReference type="SAM" id="MobiDB-lite"/>
    </source>
</evidence>
<evidence type="ECO:0000313" key="4">
    <source>
        <dbReference type="Proteomes" id="UP001190700"/>
    </source>
</evidence>
<organism evidence="3 4">
    <name type="scientific">Cymbomonas tetramitiformis</name>
    <dbReference type="NCBI Taxonomy" id="36881"/>
    <lineage>
        <taxon>Eukaryota</taxon>
        <taxon>Viridiplantae</taxon>
        <taxon>Chlorophyta</taxon>
        <taxon>Pyramimonadophyceae</taxon>
        <taxon>Pyramimonadales</taxon>
        <taxon>Pyramimonadaceae</taxon>
        <taxon>Cymbomonas</taxon>
    </lineage>
</organism>
<protein>
    <submittedName>
        <fullName evidence="3">Uncharacterized protein</fullName>
    </submittedName>
</protein>
<dbReference type="AlphaFoldDB" id="A0AAE0L7A5"/>
<comment type="caution">
    <text evidence="3">The sequence shown here is derived from an EMBL/GenBank/DDBJ whole genome shotgun (WGS) entry which is preliminary data.</text>
</comment>
<sequence length="1000" mass="112787">MGRRSKKSEAFQKFFREKDPETGIQRSKLYGSKGGSALPKGVNETIQNAAQDLIQIPSVEVERGLQGDAELLLATANDLDRVALEKEQKAAYALKRAHAANTSGDADFPRPILSEYRIKQLIEQESLHKHVPVNGFKNSMRCAKLTDKLSELKANRGRLEKHCANLEKKLAAKRATLAQSRKSWPIFLEAIFSDGENAGDREKMMCTSTINTWGLVLGEVMGTAIEHSLSLAEVNIPDSWKLLLGVVVPFGIMFDTSMRFGHHLMPLRLCFFNFKEKQLVTPLLKVTSVGDTSGETLCDAVVSGLDEHGLFDGLYHSGTDDTNSMSGRGGKKGGGMGGAIHRIEQKMVARGGTKSRLPRTPCTMHVVHIQYDVFQKAVCGPVPRGKRGFTQPHPVNLCNMLHWLHHSERKGAWPVLKLIYASFGHILRAFPKCVSTRWEYDVKAFENFDKNADDIRSCVFFYVCLLAHIQKTISAYWFLVLRWTSLLSLRLQMKAMIVIANEHYRPALCWTKGADPNMRTAPGAEEARMLPAGHKAHLMPDQTLKWQRRLEVMLQHMSVNCEPCQEPTRTGTLEEYRLALETSTDTSILLFPTFVGVFAQVLTLAYCCLSLAEFTIFAISIRRGLEKMLVVHVKWFTCWQQLPFSVGRILHHHHEPVDYTPGCMTFLHWRTPTGPMYARAFLRVFFPSQVTEYEKKTTVPTLTELIFAQLLRMDTPTLVVLPSPTLPDTYMLAPLCDADPDMLEEVCRYAYAVDNLGVGQLGPKLTLWGFIFVWSQYITTHLIEGDFCRADGQFDKNMLMSTLSSRMVSKGKHTLQKRGWSKSQLTVARGQVAGKRARRKLVLDPDGILLGVVKSLEQVQKDEEKRAAKKKEATEKAAQKETDRLAKEAQKEADRLAREAQREADRLAREAQREHRRVVAEAAKEVKEVCGFCPQKRFVTKAVVHCRRMVRTQKVVSPGNAHRYSVCYVEWPRHNRAAQIRRVFLAQTEPGACAPVAAKE</sequence>
<reference evidence="3 4" key="1">
    <citation type="journal article" date="2015" name="Genome Biol. Evol.">
        <title>Comparative Genomics of a Bacterivorous Green Alga Reveals Evolutionary Causalities and Consequences of Phago-Mixotrophic Mode of Nutrition.</title>
        <authorList>
            <person name="Burns J.A."/>
            <person name="Paasch A."/>
            <person name="Narechania A."/>
            <person name="Kim E."/>
        </authorList>
    </citation>
    <scope>NUCLEOTIDE SEQUENCE [LARGE SCALE GENOMIC DNA]</scope>
    <source>
        <strain evidence="3 4">PLY_AMNH</strain>
    </source>
</reference>
<evidence type="ECO:0000313" key="3">
    <source>
        <dbReference type="EMBL" id="KAK3274547.1"/>
    </source>
</evidence>
<proteinExistence type="predicted"/>
<accession>A0AAE0L7A5</accession>
<keyword evidence="1" id="KW-0175">Coiled coil</keyword>
<feature type="region of interest" description="Disordered" evidence="2">
    <location>
        <begin position="867"/>
        <end position="908"/>
    </location>
</feature>
<dbReference type="Proteomes" id="UP001190700">
    <property type="component" value="Unassembled WGS sequence"/>
</dbReference>
<keyword evidence="4" id="KW-1185">Reference proteome</keyword>
<feature type="compositionally biased region" description="Basic and acidic residues" evidence="2">
    <location>
        <begin position="7"/>
        <end position="21"/>
    </location>
</feature>
<feature type="coiled-coil region" evidence="1">
    <location>
        <begin position="142"/>
        <end position="183"/>
    </location>
</feature>